<feature type="region of interest" description="Disordered" evidence="1">
    <location>
        <begin position="70"/>
        <end position="99"/>
    </location>
</feature>
<evidence type="ECO:0000256" key="2">
    <source>
        <dbReference type="SAM" id="Phobius"/>
    </source>
</evidence>
<sequence>MGNFTKYSKILINSLASFLILLALAQLIIPTSWKLLVDYYLISNFLLLNPFNMMGVEVKEDTKIITDSMSRTKKTVEEPETVVESETTDQMLKRSKRKTSQENDTRDILLNFFLSFTKHCFLLIAAPIIFMQRMLLGN</sequence>
<dbReference type="RefSeq" id="WP_057868885.1">
    <property type="nucleotide sequence ID" value="NZ_AZDX01000004.1"/>
</dbReference>
<evidence type="ECO:0000256" key="1">
    <source>
        <dbReference type="SAM" id="MobiDB-lite"/>
    </source>
</evidence>
<dbReference type="PATRIC" id="fig|1423759.3.peg.1439"/>
<evidence type="ECO:0000313" key="3">
    <source>
        <dbReference type="EMBL" id="KRL07800.1"/>
    </source>
</evidence>
<name>A0A0R1MW06_9LACO</name>
<comment type="caution">
    <text evidence="3">The sequence shown here is derived from an EMBL/GenBank/DDBJ whole genome shotgun (WGS) entry which is preliminary data.</text>
</comment>
<protein>
    <submittedName>
        <fullName evidence="3">Uncharacterized protein</fullName>
    </submittedName>
</protein>
<gene>
    <name evidence="3" type="ORF">FC92_GL001371</name>
</gene>
<proteinExistence type="predicted"/>
<dbReference type="GeneID" id="98310660"/>
<keyword evidence="4" id="KW-1185">Reference proteome</keyword>
<feature type="compositionally biased region" description="Acidic residues" evidence="1">
    <location>
        <begin position="78"/>
        <end position="87"/>
    </location>
</feature>
<reference evidence="3 4" key="1">
    <citation type="journal article" date="2015" name="Genome Announc.">
        <title>Expanding the biotechnology potential of lactobacilli through comparative genomics of 213 strains and associated genera.</title>
        <authorList>
            <person name="Sun Z."/>
            <person name="Harris H.M."/>
            <person name="McCann A."/>
            <person name="Guo C."/>
            <person name="Argimon S."/>
            <person name="Zhang W."/>
            <person name="Yang X."/>
            <person name="Jeffery I.B."/>
            <person name="Cooney J.C."/>
            <person name="Kagawa T.F."/>
            <person name="Liu W."/>
            <person name="Song Y."/>
            <person name="Salvetti E."/>
            <person name="Wrobel A."/>
            <person name="Rasinkangas P."/>
            <person name="Parkhill J."/>
            <person name="Rea M.C."/>
            <person name="O'Sullivan O."/>
            <person name="Ritari J."/>
            <person name="Douillard F.P."/>
            <person name="Paul Ross R."/>
            <person name="Yang R."/>
            <person name="Briner A.E."/>
            <person name="Felis G.E."/>
            <person name="de Vos W.M."/>
            <person name="Barrangou R."/>
            <person name="Klaenhammer T.R."/>
            <person name="Caufield P.W."/>
            <person name="Cui Y."/>
            <person name="Zhang H."/>
            <person name="O'Toole P.W."/>
        </authorList>
    </citation>
    <scope>NUCLEOTIDE SEQUENCE [LARGE SCALE GENOMIC DNA]</scope>
    <source>
        <strain evidence="3 4">DSM 19519</strain>
    </source>
</reference>
<dbReference type="Proteomes" id="UP000051448">
    <property type="component" value="Unassembled WGS sequence"/>
</dbReference>
<keyword evidence="2" id="KW-0472">Membrane</keyword>
<keyword evidence="2" id="KW-1133">Transmembrane helix</keyword>
<evidence type="ECO:0000313" key="4">
    <source>
        <dbReference type="Proteomes" id="UP000051448"/>
    </source>
</evidence>
<organism evidence="3 4">
    <name type="scientific">Liquorilactobacillus hordei DSM 19519</name>
    <dbReference type="NCBI Taxonomy" id="1423759"/>
    <lineage>
        <taxon>Bacteria</taxon>
        <taxon>Bacillati</taxon>
        <taxon>Bacillota</taxon>
        <taxon>Bacilli</taxon>
        <taxon>Lactobacillales</taxon>
        <taxon>Lactobacillaceae</taxon>
        <taxon>Liquorilactobacillus</taxon>
    </lineage>
</organism>
<dbReference type="EMBL" id="AZDX01000004">
    <property type="protein sequence ID" value="KRL07800.1"/>
    <property type="molecule type" value="Genomic_DNA"/>
</dbReference>
<dbReference type="STRING" id="1423759.FC92_GL001371"/>
<dbReference type="OrthoDB" id="2297203at2"/>
<dbReference type="AlphaFoldDB" id="A0A0R1MW06"/>
<accession>A0A0R1MW06</accession>
<keyword evidence="2" id="KW-0812">Transmembrane</keyword>
<feature type="transmembrane region" description="Helical" evidence="2">
    <location>
        <begin position="108"/>
        <end position="130"/>
    </location>
</feature>